<dbReference type="InterPro" id="IPR050640">
    <property type="entry name" value="Bact_2-comp_sensor_kinase"/>
</dbReference>
<keyword evidence="9" id="KW-0175">Coiled coil</keyword>
<evidence type="ECO:0000256" key="6">
    <source>
        <dbReference type="ARBA" id="ARBA00022777"/>
    </source>
</evidence>
<keyword evidence="4" id="KW-0808">Transferase</keyword>
<keyword evidence="5 10" id="KW-0812">Transmembrane</keyword>
<feature type="domain" description="HAMP" evidence="11">
    <location>
        <begin position="304"/>
        <end position="357"/>
    </location>
</feature>
<evidence type="ECO:0000259" key="11">
    <source>
        <dbReference type="PROSITE" id="PS50885"/>
    </source>
</evidence>
<evidence type="ECO:0000256" key="5">
    <source>
        <dbReference type="ARBA" id="ARBA00022692"/>
    </source>
</evidence>
<dbReference type="Gene3D" id="3.30.565.10">
    <property type="entry name" value="Histidine kinase-like ATPase, C-terminal domain"/>
    <property type="match status" value="1"/>
</dbReference>
<dbReference type="InterPro" id="IPR003660">
    <property type="entry name" value="HAMP_dom"/>
</dbReference>
<dbReference type="EMBL" id="VYKK01000015">
    <property type="protein sequence ID" value="KAA9004094.1"/>
    <property type="molecule type" value="Genomic_DNA"/>
</dbReference>
<dbReference type="InterPro" id="IPR003594">
    <property type="entry name" value="HATPase_dom"/>
</dbReference>
<sequence>MKLRRKILFAIILLVFIPVILMGTVTYISFSNAMESKSSNFYWISLQETDRKLGFALGEISYVTNSAILQTPIQQALKQPGYVLTYDRKQDINNLLINHAMVSSFSLFGKDRTIYQYNNASLSFADLKKQPWYEAMIRAEGRPVWSGPGENGSAASGQSVLIQARVVKDYYSLEDIGYLVVYVKPELLDQIMWEAATLKKGDILLVNRQGNIVFSKSGEHLGEQTAFPFLQSGYKREKDHYIDRYQNERSLITYLPSENADWYLTAITPMNLITAETAPIRNIAIALSLISLLSAFLFDHYFVRKLIASISGAVAGMKRVKQGIFLPIARPEPANDESDHLIDGFNRMSDQIQSLLQQVEAEQLRKKEAEMQALMAQINPHFIYNSLESINSMAVLHGNRDISRMVVSLGKLLRISISQNQELIPLGMEMEHVRHYLDIQKFRFEDKFSYSIAVEPELKTYMTQKLIVQPIVENALYHAIEPMESPGTIDISIRQAPGGDLLILIADNGPGFDLSALSEVWEKDKSGQKKYNDRGVGLRNVHDRLNLRFGPVYGIMICSSPGCGSVIRLRIPCVLP</sequence>
<organism evidence="12 13">
    <name type="scientific">Paenibacillus spiritus</name>
    <dbReference type="NCBI Taxonomy" id="2496557"/>
    <lineage>
        <taxon>Bacteria</taxon>
        <taxon>Bacillati</taxon>
        <taxon>Bacillota</taxon>
        <taxon>Bacilli</taxon>
        <taxon>Bacillales</taxon>
        <taxon>Paenibacillaceae</taxon>
        <taxon>Paenibacillus</taxon>
    </lineage>
</organism>
<dbReference type="PROSITE" id="PS50885">
    <property type="entry name" value="HAMP"/>
    <property type="match status" value="1"/>
</dbReference>
<dbReference type="Proteomes" id="UP000367750">
    <property type="component" value="Unassembled WGS sequence"/>
</dbReference>
<dbReference type="InterPro" id="IPR010559">
    <property type="entry name" value="Sig_transdc_His_kin_internal"/>
</dbReference>
<evidence type="ECO:0000313" key="12">
    <source>
        <dbReference type="EMBL" id="KAA9004094.1"/>
    </source>
</evidence>
<keyword evidence="13" id="KW-1185">Reference proteome</keyword>
<feature type="transmembrane region" description="Helical" evidence="10">
    <location>
        <begin position="7"/>
        <end position="30"/>
    </location>
</feature>
<dbReference type="InterPro" id="IPR033479">
    <property type="entry name" value="dCache_1"/>
</dbReference>
<dbReference type="Pfam" id="PF06580">
    <property type="entry name" value="His_kinase"/>
    <property type="match status" value="1"/>
</dbReference>
<comment type="caution">
    <text evidence="12">The sequence shown here is derived from an EMBL/GenBank/DDBJ whole genome shotgun (WGS) entry which is preliminary data.</text>
</comment>
<evidence type="ECO:0000313" key="13">
    <source>
        <dbReference type="Proteomes" id="UP000367750"/>
    </source>
</evidence>
<dbReference type="PANTHER" id="PTHR34220">
    <property type="entry name" value="SENSOR HISTIDINE KINASE YPDA"/>
    <property type="match status" value="1"/>
</dbReference>
<name>A0A5J5G985_9BACL</name>
<dbReference type="Gene3D" id="6.10.340.10">
    <property type="match status" value="1"/>
</dbReference>
<keyword evidence="7 10" id="KW-1133">Transmembrane helix</keyword>
<dbReference type="Gene3D" id="3.30.450.20">
    <property type="entry name" value="PAS domain"/>
    <property type="match status" value="2"/>
</dbReference>
<dbReference type="Pfam" id="PF02743">
    <property type="entry name" value="dCache_1"/>
    <property type="match status" value="1"/>
</dbReference>
<dbReference type="PANTHER" id="PTHR34220:SF7">
    <property type="entry name" value="SENSOR HISTIDINE KINASE YPDA"/>
    <property type="match status" value="1"/>
</dbReference>
<dbReference type="Pfam" id="PF02518">
    <property type="entry name" value="HATPase_c"/>
    <property type="match status" value="1"/>
</dbReference>
<evidence type="ECO:0000256" key="1">
    <source>
        <dbReference type="ARBA" id="ARBA00004651"/>
    </source>
</evidence>
<evidence type="ECO:0000256" key="8">
    <source>
        <dbReference type="ARBA" id="ARBA00023136"/>
    </source>
</evidence>
<evidence type="ECO:0000256" key="4">
    <source>
        <dbReference type="ARBA" id="ARBA00022679"/>
    </source>
</evidence>
<dbReference type="GO" id="GO:0000155">
    <property type="term" value="F:phosphorelay sensor kinase activity"/>
    <property type="evidence" value="ECO:0007669"/>
    <property type="project" value="InterPro"/>
</dbReference>
<reference evidence="12 13" key="1">
    <citation type="submission" date="2019-09" db="EMBL/GenBank/DDBJ databases">
        <title>Bacillus ochoae sp. nov., Paenibacillus whitsoniae sp. nov., Paenibacillus spiritus sp. nov. Isolated from the Mars Exploration Rover during spacecraft assembly.</title>
        <authorList>
            <person name="Seuylemezian A."/>
            <person name="Vaishampayan P."/>
        </authorList>
    </citation>
    <scope>NUCLEOTIDE SEQUENCE [LARGE SCALE GENOMIC DNA]</scope>
    <source>
        <strain evidence="12 13">MER_111</strain>
    </source>
</reference>
<keyword evidence="6 12" id="KW-0418">Kinase</keyword>
<evidence type="ECO:0000256" key="9">
    <source>
        <dbReference type="SAM" id="Coils"/>
    </source>
</evidence>
<dbReference type="RefSeq" id="WP_150458448.1">
    <property type="nucleotide sequence ID" value="NZ_VYKK01000015.1"/>
</dbReference>
<feature type="coiled-coil region" evidence="9">
    <location>
        <begin position="345"/>
        <end position="377"/>
    </location>
</feature>
<protein>
    <submittedName>
        <fullName evidence="12">Sensor histidine kinase</fullName>
    </submittedName>
</protein>
<comment type="subcellular location">
    <subcellularLocation>
        <location evidence="1">Cell membrane</location>
        <topology evidence="1">Multi-pass membrane protein</topology>
    </subcellularLocation>
</comment>
<gene>
    <name evidence="12" type="ORF">F4V43_11865</name>
</gene>
<proteinExistence type="predicted"/>
<dbReference type="InterPro" id="IPR036890">
    <property type="entry name" value="HATPase_C_sf"/>
</dbReference>
<keyword evidence="2" id="KW-1003">Cell membrane</keyword>
<dbReference type="GO" id="GO:0005886">
    <property type="term" value="C:plasma membrane"/>
    <property type="evidence" value="ECO:0007669"/>
    <property type="project" value="UniProtKB-SubCell"/>
</dbReference>
<dbReference type="OrthoDB" id="9776552at2"/>
<evidence type="ECO:0000256" key="7">
    <source>
        <dbReference type="ARBA" id="ARBA00022989"/>
    </source>
</evidence>
<evidence type="ECO:0000256" key="2">
    <source>
        <dbReference type="ARBA" id="ARBA00022475"/>
    </source>
</evidence>
<keyword evidence="3" id="KW-0597">Phosphoprotein</keyword>
<evidence type="ECO:0000256" key="10">
    <source>
        <dbReference type="SAM" id="Phobius"/>
    </source>
</evidence>
<keyword evidence="8 10" id="KW-0472">Membrane</keyword>
<evidence type="ECO:0000256" key="3">
    <source>
        <dbReference type="ARBA" id="ARBA00022553"/>
    </source>
</evidence>
<dbReference type="AlphaFoldDB" id="A0A5J5G985"/>
<accession>A0A5J5G985</accession>
<dbReference type="SMART" id="SM00387">
    <property type="entry name" value="HATPase_c"/>
    <property type="match status" value="1"/>
</dbReference>
<dbReference type="SUPFAM" id="SSF55874">
    <property type="entry name" value="ATPase domain of HSP90 chaperone/DNA topoisomerase II/histidine kinase"/>
    <property type="match status" value="1"/>
</dbReference>